<keyword evidence="2" id="KW-1185">Reference proteome</keyword>
<evidence type="ECO:0000313" key="2">
    <source>
        <dbReference type="Proteomes" id="UP000828390"/>
    </source>
</evidence>
<gene>
    <name evidence="1" type="ORF">DPMN_096938</name>
</gene>
<protein>
    <submittedName>
        <fullName evidence="1">Uncharacterized protein</fullName>
    </submittedName>
</protein>
<reference evidence="1" key="2">
    <citation type="submission" date="2020-11" db="EMBL/GenBank/DDBJ databases">
        <authorList>
            <person name="McCartney M.A."/>
            <person name="Auch B."/>
            <person name="Kono T."/>
            <person name="Mallez S."/>
            <person name="Becker A."/>
            <person name="Gohl D.M."/>
            <person name="Silverstein K.A.T."/>
            <person name="Koren S."/>
            <person name="Bechman K.B."/>
            <person name="Herman A."/>
            <person name="Abrahante J.E."/>
            <person name="Garbe J."/>
        </authorList>
    </citation>
    <scope>NUCLEOTIDE SEQUENCE</scope>
    <source>
        <strain evidence="1">Duluth1</strain>
        <tissue evidence="1">Whole animal</tissue>
    </source>
</reference>
<proteinExistence type="predicted"/>
<sequence length="99" mass="11424">MKIELYTKTAPPPCCHVSQQTGTILELSRYILRTNDLTNWTQKRLQEKTAPPPGVHFHEDCTINVKVLTSFHEDQTRNVTCRVLTSQNVDDGRRTTDKR</sequence>
<organism evidence="1 2">
    <name type="scientific">Dreissena polymorpha</name>
    <name type="common">Zebra mussel</name>
    <name type="synonym">Mytilus polymorpha</name>
    <dbReference type="NCBI Taxonomy" id="45954"/>
    <lineage>
        <taxon>Eukaryota</taxon>
        <taxon>Metazoa</taxon>
        <taxon>Spiralia</taxon>
        <taxon>Lophotrochozoa</taxon>
        <taxon>Mollusca</taxon>
        <taxon>Bivalvia</taxon>
        <taxon>Autobranchia</taxon>
        <taxon>Heteroconchia</taxon>
        <taxon>Euheterodonta</taxon>
        <taxon>Imparidentia</taxon>
        <taxon>Neoheterodontei</taxon>
        <taxon>Myida</taxon>
        <taxon>Dreissenoidea</taxon>
        <taxon>Dreissenidae</taxon>
        <taxon>Dreissena</taxon>
    </lineage>
</organism>
<evidence type="ECO:0000313" key="1">
    <source>
        <dbReference type="EMBL" id="KAH3854396.1"/>
    </source>
</evidence>
<reference evidence="1" key="1">
    <citation type="journal article" date="2019" name="bioRxiv">
        <title>The Genome of the Zebra Mussel, Dreissena polymorpha: A Resource for Invasive Species Research.</title>
        <authorList>
            <person name="McCartney M.A."/>
            <person name="Auch B."/>
            <person name="Kono T."/>
            <person name="Mallez S."/>
            <person name="Zhang Y."/>
            <person name="Obille A."/>
            <person name="Becker A."/>
            <person name="Abrahante J.E."/>
            <person name="Garbe J."/>
            <person name="Badalamenti J.P."/>
            <person name="Herman A."/>
            <person name="Mangelson H."/>
            <person name="Liachko I."/>
            <person name="Sullivan S."/>
            <person name="Sone E.D."/>
            <person name="Koren S."/>
            <person name="Silverstein K.A.T."/>
            <person name="Beckman K.B."/>
            <person name="Gohl D.M."/>
        </authorList>
    </citation>
    <scope>NUCLEOTIDE SEQUENCE</scope>
    <source>
        <strain evidence="1">Duluth1</strain>
        <tissue evidence="1">Whole animal</tissue>
    </source>
</reference>
<comment type="caution">
    <text evidence="1">The sequence shown here is derived from an EMBL/GenBank/DDBJ whole genome shotgun (WGS) entry which is preliminary data.</text>
</comment>
<dbReference type="AlphaFoldDB" id="A0A9D4LCB7"/>
<dbReference type="EMBL" id="JAIWYP010000003">
    <property type="protein sequence ID" value="KAH3854396.1"/>
    <property type="molecule type" value="Genomic_DNA"/>
</dbReference>
<accession>A0A9D4LCB7</accession>
<dbReference type="Proteomes" id="UP000828390">
    <property type="component" value="Unassembled WGS sequence"/>
</dbReference>
<name>A0A9D4LCB7_DREPO</name>